<dbReference type="PANTHER" id="PTHR21032">
    <property type="entry name" value="G PATCH DOMAIN-CONTAINING PROTEIN 11"/>
    <property type="match status" value="1"/>
</dbReference>
<keyword evidence="4" id="KW-1185">Reference proteome</keyword>
<dbReference type="PANTHER" id="PTHR21032:SF0">
    <property type="entry name" value="G PATCH DOMAIN-CONTAINING PROTEIN 11"/>
    <property type="match status" value="1"/>
</dbReference>
<name>A0A015KLL9_RHIIW</name>
<dbReference type="GO" id="GO:0000776">
    <property type="term" value="C:kinetochore"/>
    <property type="evidence" value="ECO:0007669"/>
    <property type="project" value="TreeGrafter"/>
</dbReference>
<dbReference type="GO" id="GO:0003676">
    <property type="term" value="F:nucleic acid binding"/>
    <property type="evidence" value="ECO:0007669"/>
    <property type="project" value="InterPro"/>
</dbReference>
<dbReference type="Proteomes" id="UP000022910">
    <property type="component" value="Unassembled WGS sequence"/>
</dbReference>
<dbReference type="HOGENOM" id="CLU_046724_3_1_1"/>
<reference evidence="3 4" key="1">
    <citation type="submission" date="2014-02" db="EMBL/GenBank/DDBJ databases">
        <title>Single nucleus genome sequencing reveals high similarity among nuclei of an endomycorrhizal fungus.</title>
        <authorList>
            <person name="Lin K."/>
            <person name="Geurts R."/>
            <person name="Zhang Z."/>
            <person name="Limpens E."/>
            <person name="Saunders D.G."/>
            <person name="Mu D."/>
            <person name="Pang E."/>
            <person name="Cao H."/>
            <person name="Cha H."/>
            <person name="Lin T."/>
            <person name="Zhou Q."/>
            <person name="Shang Y."/>
            <person name="Li Y."/>
            <person name="Ivanov S."/>
            <person name="Sharma T."/>
            <person name="Velzen R.V."/>
            <person name="Ruijter N.D."/>
            <person name="Aanen D.K."/>
            <person name="Win J."/>
            <person name="Kamoun S."/>
            <person name="Bisseling T."/>
            <person name="Huang S."/>
        </authorList>
    </citation>
    <scope>NUCLEOTIDE SEQUENCE [LARGE SCALE GENOMIC DNA]</scope>
    <source>
        <strain evidence="4">DAOM197198w</strain>
    </source>
</reference>
<evidence type="ECO:0000313" key="3">
    <source>
        <dbReference type="EMBL" id="EXX60596.1"/>
    </source>
</evidence>
<accession>A0A015KLL9</accession>
<dbReference type="EMBL" id="JEMT01025886">
    <property type="protein sequence ID" value="EXX60596.1"/>
    <property type="molecule type" value="Genomic_DNA"/>
</dbReference>
<protein>
    <recommendedName>
        <fullName evidence="2">G-patch domain-containing protein</fullName>
    </recommendedName>
</protein>
<dbReference type="AlphaFoldDB" id="A0A015KLL9"/>
<proteinExistence type="predicted"/>
<dbReference type="InterPro" id="IPR039249">
    <property type="entry name" value="GPATCH11"/>
</dbReference>
<gene>
    <name evidence="3" type="ORF">RirG_178520</name>
</gene>
<feature type="region of interest" description="Disordered" evidence="1">
    <location>
        <begin position="1"/>
        <end position="75"/>
    </location>
</feature>
<dbReference type="Pfam" id="PF01585">
    <property type="entry name" value="G-patch"/>
    <property type="match status" value="1"/>
</dbReference>
<evidence type="ECO:0000313" key="4">
    <source>
        <dbReference type="Proteomes" id="UP000022910"/>
    </source>
</evidence>
<dbReference type="SMART" id="SM00443">
    <property type="entry name" value="G_patch"/>
    <property type="match status" value="1"/>
</dbReference>
<feature type="domain" description="G-patch" evidence="2">
    <location>
        <begin position="67"/>
        <end position="111"/>
    </location>
</feature>
<dbReference type="PROSITE" id="PS50174">
    <property type="entry name" value="G_PATCH"/>
    <property type="match status" value="1"/>
</dbReference>
<comment type="caution">
    <text evidence="3">The sequence shown here is derived from an EMBL/GenBank/DDBJ whole genome shotgun (WGS) entry which is preliminary data.</text>
</comment>
<sequence>MSDSDPDDYMSSKFLTEPPPEPSHSLTYAERRRRKQLLNKSYNKPRRELENDYREQALAKRIDTEENESPGLKLLKKMGYEQGKGLGNSGRTEPIKFELKQDKLGLGMATEIKHKAQAELAKVAKRAKFEEDSFRERVRQENLEKRVEGQLRKLQNICETLDTKHGIEV</sequence>
<organism evidence="3 4">
    <name type="scientific">Rhizophagus irregularis (strain DAOM 197198w)</name>
    <name type="common">Glomus intraradices</name>
    <dbReference type="NCBI Taxonomy" id="1432141"/>
    <lineage>
        <taxon>Eukaryota</taxon>
        <taxon>Fungi</taxon>
        <taxon>Fungi incertae sedis</taxon>
        <taxon>Mucoromycota</taxon>
        <taxon>Glomeromycotina</taxon>
        <taxon>Glomeromycetes</taxon>
        <taxon>Glomerales</taxon>
        <taxon>Glomeraceae</taxon>
        <taxon>Rhizophagus</taxon>
    </lineage>
</organism>
<evidence type="ECO:0000259" key="2">
    <source>
        <dbReference type="PROSITE" id="PS50174"/>
    </source>
</evidence>
<evidence type="ECO:0000256" key="1">
    <source>
        <dbReference type="SAM" id="MobiDB-lite"/>
    </source>
</evidence>
<feature type="compositionally biased region" description="Basic and acidic residues" evidence="1">
    <location>
        <begin position="45"/>
        <end position="64"/>
    </location>
</feature>
<dbReference type="InterPro" id="IPR000467">
    <property type="entry name" value="G_patch_dom"/>
</dbReference>